<comment type="caution">
    <text evidence="2">The sequence shown here is derived from an EMBL/GenBank/DDBJ whole genome shotgun (WGS) entry which is preliminary data.</text>
</comment>
<feature type="domain" description="DUF2383" evidence="1">
    <location>
        <begin position="5"/>
        <end position="113"/>
    </location>
</feature>
<dbReference type="NCBIfam" id="TIGR02284">
    <property type="entry name" value="PA2169 family four-helix-bundle protein"/>
    <property type="match status" value="1"/>
</dbReference>
<proteinExistence type="predicted"/>
<organism evidence="2 3">
    <name type="scientific">Litorimonas cladophorae</name>
    <dbReference type="NCBI Taxonomy" id="1220491"/>
    <lineage>
        <taxon>Bacteria</taxon>
        <taxon>Pseudomonadati</taxon>
        <taxon>Pseudomonadota</taxon>
        <taxon>Alphaproteobacteria</taxon>
        <taxon>Maricaulales</taxon>
        <taxon>Robiginitomaculaceae</taxon>
    </lineage>
</organism>
<dbReference type="InterPro" id="IPR019052">
    <property type="entry name" value="DUF2383"/>
</dbReference>
<accession>A0A918KNR5</accession>
<dbReference type="Pfam" id="PF09537">
    <property type="entry name" value="DUF2383"/>
    <property type="match status" value="1"/>
</dbReference>
<sequence>MNDVTIRILNSVTKALIDSSQGYQACAEVCEDNYKLQSEFARRREERNEIISEFQNHVRELGGDPAETGSLSGAVHRGFTRFSSLFRDDEVAAISALDDGEEFLAEKIEDKLKDYIVDDSTAELLTKAHLAAKKGERFADMIGQNFK</sequence>
<dbReference type="RefSeq" id="WP_189585170.1">
    <property type="nucleotide sequence ID" value="NZ_BMYV01000002.1"/>
</dbReference>
<gene>
    <name evidence="2" type="ORF">GCM10011309_20140</name>
</gene>
<dbReference type="EMBL" id="BMYV01000002">
    <property type="protein sequence ID" value="GGX70072.1"/>
    <property type="molecule type" value="Genomic_DNA"/>
</dbReference>
<protein>
    <recommendedName>
        <fullName evidence="1">DUF2383 domain-containing protein</fullName>
    </recommendedName>
</protein>
<reference evidence="2 3" key="1">
    <citation type="journal article" date="2014" name="Int. J. Syst. Evol. Microbiol.">
        <title>Complete genome sequence of Corynebacterium casei LMG S-19264T (=DSM 44701T), isolated from a smear-ripened cheese.</title>
        <authorList>
            <consortium name="US DOE Joint Genome Institute (JGI-PGF)"/>
            <person name="Walter F."/>
            <person name="Albersmeier A."/>
            <person name="Kalinowski J."/>
            <person name="Ruckert C."/>
        </authorList>
    </citation>
    <scope>NUCLEOTIDE SEQUENCE [LARGE SCALE GENOMIC DNA]</scope>
    <source>
        <strain evidence="2 3">KCTC 23968</strain>
    </source>
</reference>
<dbReference type="Proteomes" id="UP000600865">
    <property type="component" value="Unassembled WGS sequence"/>
</dbReference>
<evidence type="ECO:0000313" key="3">
    <source>
        <dbReference type="Proteomes" id="UP000600865"/>
    </source>
</evidence>
<evidence type="ECO:0000313" key="2">
    <source>
        <dbReference type="EMBL" id="GGX70072.1"/>
    </source>
</evidence>
<dbReference type="InterPro" id="IPR011971">
    <property type="entry name" value="CHP02284"/>
</dbReference>
<evidence type="ECO:0000259" key="1">
    <source>
        <dbReference type="Pfam" id="PF09537"/>
    </source>
</evidence>
<dbReference type="InterPro" id="IPR012347">
    <property type="entry name" value="Ferritin-like"/>
</dbReference>
<dbReference type="AlphaFoldDB" id="A0A918KNR5"/>
<name>A0A918KNR5_9PROT</name>
<keyword evidence="3" id="KW-1185">Reference proteome</keyword>
<dbReference type="Gene3D" id="1.20.1260.10">
    <property type="match status" value="1"/>
</dbReference>